<dbReference type="OrthoDB" id="18419at2759"/>
<dbReference type="PRINTS" id="PR00344">
    <property type="entry name" value="BCTRLSENSOR"/>
</dbReference>
<dbReference type="GO" id="GO:0000155">
    <property type="term" value="F:phosphorelay sensor kinase activity"/>
    <property type="evidence" value="ECO:0007669"/>
    <property type="project" value="InterPro"/>
</dbReference>
<dbReference type="EC" id="2.7.13.3" evidence="2"/>
<accession>A0A2A2K0G8</accession>
<comment type="catalytic activity">
    <reaction evidence="1">
        <text>ATP + protein L-histidine = ADP + protein N-phospho-L-histidine.</text>
        <dbReference type="EC" id="2.7.13.3"/>
    </reaction>
</comment>
<dbReference type="PROSITE" id="PS50109">
    <property type="entry name" value="HIS_KIN"/>
    <property type="match status" value="1"/>
</dbReference>
<evidence type="ECO:0000256" key="6">
    <source>
        <dbReference type="SAM" id="MobiDB-lite"/>
    </source>
</evidence>
<dbReference type="Pfam" id="PF02518">
    <property type="entry name" value="HATPase_c"/>
    <property type="match status" value="1"/>
</dbReference>
<dbReference type="Gene3D" id="3.30.450.20">
    <property type="entry name" value="PAS domain"/>
    <property type="match status" value="1"/>
</dbReference>
<dbReference type="SMART" id="SM00387">
    <property type="entry name" value="HATPase_c"/>
    <property type="match status" value="1"/>
</dbReference>
<reference evidence="8 9" key="1">
    <citation type="journal article" date="2017" name="Curr. Biol.">
        <title>Genome architecture and evolution of a unichromosomal asexual nematode.</title>
        <authorList>
            <person name="Fradin H."/>
            <person name="Zegar C."/>
            <person name="Gutwein M."/>
            <person name="Lucas J."/>
            <person name="Kovtun M."/>
            <person name="Corcoran D."/>
            <person name="Baugh L.R."/>
            <person name="Kiontke K."/>
            <person name="Gunsalus K."/>
            <person name="Fitch D.H."/>
            <person name="Piano F."/>
        </authorList>
    </citation>
    <scope>NUCLEOTIDE SEQUENCE [LARGE SCALE GENOMIC DNA]</scope>
    <source>
        <strain evidence="8">PF1309</strain>
    </source>
</reference>
<dbReference type="Gene3D" id="3.30.565.10">
    <property type="entry name" value="Histidine kinase-like ATPase, C-terminal domain"/>
    <property type="match status" value="1"/>
</dbReference>
<evidence type="ECO:0000256" key="5">
    <source>
        <dbReference type="ARBA" id="ARBA00022777"/>
    </source>
</evidence>
<evidence type="ECO:0000259" key="7">
    <source>
        <dbReference type="PROSITE" id="PS50109"/>
    </source>
</evidence>
<proteinExistence type="predicted"/>
<keyword evidence="4" id="KW-0808">Transferase</keyword>
<dbReference type="STRING" id="2018661.A0A2A2K0G8"/>
<gene>
    <name evidence="8" type="ORF">WR25_22622</name>
</gene>
<comment type="caution">
    <text evidence="8">The sequence shown here is derived from an EMBL/GenBank/DDBJ whole genome shotgun (WGS) entry which is preliminary data.</text>
</comment>
<sequence length="484" mass="51504">MIDGDGRLVAADPALLALNEAAGGMMGAALAVPQLATVARLARRLGILVSRGVVVADGDTDLDLWIRAQPDGEGVRIAVSGWREMRARPVVASPAARLVESDDLAWDTDGGLRLTFVSIDAARRLGLDALSLLGQPLTALFTLDSDGDGALPILEAVARQRPLERQRARVRGRDVRVLLTAHVRRDPSGQFAGLSGIARVEDEAPAPASPSTIAPAFTEGLDKALRTPLARIIAHADTIHAEAEGPVQRDYADYASDIANAGRHLLGLVDDLVDLQAIERPDFALDTDSIDLADVARRAAGLLSVRASNAGVAIARPLPELRMPAQGDFRRALQIMVNLVGNAVRYSPEGGVVSVTALRTGGMAEAVVADQGKGIAIEDQARIFEKFERVDPTEAGGNGLGLYIARRLARAMGGDLTRGTTVRPWPLVEHEALLRPMDVAEALADPQQPDQRQHDADRDEDRPGAAHQRCSTGTYDRCVGPVYS</sequence>
<keyword evidence="5" id="KW-0418">Kinase</keyword>
<evidence type="ECO:0000256" key="4">
    <source>
        <dbReference type="ARBA" id="ARBA00022679"/>
    </source>
</evidence>
<evidence type="ECO:0000313" key="8">
    <source>
        <dbReference type="EMBL" id="PAV67382.1"/>
    </source>
</evidence>
<keyword evidence="3" id="KW-0597">Phosphoprotein</keyword>
<dbReference type="GO" id="GO:0005886">
    <property type="term" value="C:plasma membrane"/>
    <property type="evidence" value="ECO:0007669"/>
    <property type="project" value="TreeGrafter"/>
</dbReference>
<dbReference type="Gene3D" id="1.10.287.130">
    <property type="match status" value="1"/>
</dbReference>
<dbReference type="PANTHER" id="PTHR43047">
    <property type="entry name" value="TWO-COMPONENT HISTIDINE PROTEIN KINASE"/>
    <property type="match status" value="1"/>
</dbReference>
<dbReference type="InterPro" id="IPR000014">
    <property type="entry name" value="PAS"/>
</dbReference>
<dbReference type="InterPro" id="IPR005467">
    <property type="entry name" value="His_kinase_dom"/>
</dbReference>
<evidence type="ECO:0000256" key="3">
    <source>
        <dbReference type="ARBA" id="ARBA00022553"/>
    </source>
</evidence>
<feature type="domain" description="Histidine kinase" evidence="7">
    <location>
        <begin position="220"/>
        <end position="417"/>
    </location>
</feature>
<dbReference type="PANTHER" id="PTHR43047:SF72">
    <property type="entry name" value="OSMOSENSING HISTIDINE PROTEIN KINASE SLN1"/>
    <property type="match status" value="1"/>
</dbReference>
<dbReference type="InterPro" id="IPR003594">
    <property type="entry name" value="HATPase_dom"/>
</dbReference>
<name>A0A2A2K0G8_9BILA</name>
<dbReference type="SUPFAM" id="SSF55874">
    <property type="entry name" value="ATPase domain of HSP90 chaperone/DNA topoisomerase II/histidine kinase"/>
    <property type="match status" value="1"/>
</dbReference>
<evidence type="ECO:0000313" key="9">
    <source>
        <dbReference type="Proteomes" id="UP000218231"/>
    </source>
</evidence>
<dbReference type="InterPro" id="IPR036890">
    <property type="entry name" value="HATPase_C_sf"/>
</dbReference>
<organism evidence="8 9">
    <name type="scientific">Diploscapter pachys</name>
    <dbReference type="NCBI Taxonomy" id="2018661"/>
    <lineage>
        <taxon>Eukaryota</taxon>
        <taxon>Metazoa</taxon>
        <taxon>Ecdysozoa</taxon>
        <taxon>Nematoda</taxon>
        <taxon>Chromadorea</taxon>
        <taxon>Rhabditida</taxon>
        <taxon>Rhabditina</taxon>
        <taxon>Rhabditomorpha</taxon>
        <taxon>Rhabditoidea</taxon>
        <taxon>Rhabditidae</taxon>
        <taxon>Diploscapter</taxon>
    </lineage>
</organism>
<keyword evidence="9" id="KW-1185">Reference proteome</keyword>
<dbReference type="EMBL" id="LIAE01009936">
    <property type="protein sequence ID" value="PAV67382.1"/>
    <property type="molecule type" value="Genomic_DNA"/>
</dbReference>
<evidence type="ECO:0000256" key="1">
    <source>
        <dbReference type="ARBA" id="ARBA00000085"/>
    </source>
</evidence>
<dbReference type="CDD" id="cd00130">
    <property type="entry name" value="PAS"/>
    <property type="match status" value="1"/>
</dbReference>
<dbReference type="GO" id="GO:0009927">
    <property type="term" value="F:histidine phosphotransfer kinase activity"/>
    <property type="evidence" value="ECO:0007669"/>
    <property type="project" value="TreeGrafter"/>
</dbReference>
<dbReference type="SUPFAM" id="SSF47384">
    <property type="entry name" value="Homodimeric domain of signal transducing histidine kinase"/>
    <property type="match status" value="1"/>
</dbReference>
<dbReference type="CDD" id="cd00082">
    <property type="entry name" value="HisKA"/>
    <property type="match status" value="1"/>
</dbReference>
<evidence type="ECO:0000256" key="2">
    <source>
        <dbReference type="ARBA" id="ARBA00012438"/>
    </source>
</evidence>
<dbReference type="InterPro" id="IPR036097">
    <property type="entry name" value="HisK_dim/P_sf"/>
</dbReference>
<dbReference type="InterPro" id="IPR004358">
    <property type="entry name" value="Sig_transdc_His_kin-like_C"/>
</dbReference>
<dbReference type="InterPro" id="IPR035965">
    <property type="entry name" value="PAS-like_dom_sf"/>
</dbReference>
<protein>
    <recommendedName>
        <fullName evidence="2">histidine kinase</fullName>
        <ecNumber evidence="2">2.7.13.3</ecNumber>
    </recommendedName>
</protein>
<dbReference type="InterPro" id="IPR003661">
    <property type="entry name" value="HisK_dim/P_dom"/>
</dbReference>
<dbReference type="SUPFAM" id="SSF55785">
    <property type="entry name" value="PYP-like sensor domain (PAS domain)"/>
    <property type="match status" value="1"/>
</dbReference>
<dbReference type="AlphaFoldDB" id="A0A2A2K0G8"/>
<feature type="region of interest" description="Disordered" evidence="6">
    <location>
        <begin position="444"/>
        <end position="484"/>
    </location>
</feature>
<dbReference type="Proteomes" id="UP000218231">
    <property type="component" value="Unassembled WGS sequence"/>
</dbReference>
<feature type="compositionally biased region" description="Basic and acidic residues" evidence="6">
    <location>
        <begin position="451"/>
        <end position="464"/>
    </location>
</feature>